<evidence type="ECO:0000259" key="14">
    <source>
        <dbReference type="Pfam" id="PF00117"/>
    </source>
</evidence>
<dbReference type="PANTHER" id="PTHR42701:SF1">
    <property type="entry name" value="IMIDAZOLE GLYCEROL PHOSPHATE SYNTHASE SUBUNIT HISH"/>
    <property type="match status" value="1"/>
</dbReference>
<dbReference type="PROSITE" id="PS51273">
    <property type="entry name" value="GATASE_TYPE_1"/>
    <property type="match status" value="1"/>
</dbReference>
<keyword evidence="4 12" id="KW-0963">Cytoplasm</keyword>
<dbReference type="SUPFAM" id="SSF52317">
    <property type="entry name" value="Class I glutamine amidotransferase-like"/>
    <property type="match status" value="1"/>
</dbReference>
<dbReference type="Gene3D" id="3.40.50.880">
    <property type="match status" value="1"/>
</dbReference>
<evidence type="ECO:0000256" key="8">
    <source>
        <dbReference type="ARBA" id="ARBA00023102"/>
    </source>
</evidence>
<dbReference type="HAMAP" id="MF_00278">
    <property type="entry name" value="HisH"/>
    <property type="match status" value="1"/>
</dbReference>
<feature type="domain" description="Glutamine amidotransferase" evidence="14">
    <location>
        <begin position="11"/>
        <end position="202"/>
    </location>
</feature>
<dbReference type="GO" id="GO:0004359">
    <property type="term" value="F:glutaminase activity"/>
    <property type="evidence" value="ECO:0007669"/>
    <property type="project" value="UniProtKB-EC"/>
</dbReference>
<keyword evidence="9 12" id="KW-0456">Lyase</keyword>
<dbReference type="GO" id="GO:0016829">
    <property type="term" value="F:lyase activity"/>
    <property type="evidence" value="ECO:0007669"/>
    <property type="project" value="UniProtKB-KW"/>
</dbReference>
<dbReference type="EMBL" id="QZEI01000074">
    <property type="protein sequence ID" value="RLV58403.1"/>
    <property type="molecule type" value="Genomic_DNA"/>
</dbReference>
<comment type="function">
    <text evidence="12">IGPS catalyzes the conversion of PRFAR and glutamine to IGP, AICAR and glutamate. The HisH subunit catalyzes the hydrolysis of glutamine to glutamate and ammonia as part of the synthesis of IGP and AICAR. The resulting ammonia molecule is channeled to the active site of HisF.</text>
</comment>
<keyword evidence="16" id="KW-1185">Reference proteome</keyword>
<dbReference type="InterPro" id="IPR010139">
    <property type="entry name" value="Imidazole-glycPsynth_HisH"/>
</dbReference>
<dbReference type="GO" id="GO:0005737">
    <property type="term" value="C:cytoplasm"/>
    <property type="evidence" value="ECO:0007669"/>
    <property type="project" value="UniProtKB-SubCell"/>
</dbReference>
<organism evidence="15 16">
    <name type="scientific">Parashewanella curva</name>
    <dbReference type="NCBI Taxonomy" id="2338552"/>
    <lineage>
        <taxon>Bacteria</taxon>
        <taxon>Pseudomonadati</taxon>
        <taxon>Pseudomonadota</taxon>
        <taxon>Gammaproteobacteria</taxon>
        <taxon>Alteromonadales</taxon>
        <taxon>Shewanellaceae</taxon>
        <taxon>Parashewanella</taxon>
    </lineage>
</organism>
<evidence type="ECO:0000256" key="4">
    <source>
        <dbReference type="ARBA" id="ARBA00022490"/>
    </source>
</evidence>
<keyword evidence="5 12" id="KW-0028">Amino-acid biosynthesis</keyword>
<evidence type="ECO:0000256" key="3">
    <source>
        <dbReference type="ARBA" id="ARBA00011152"/>
    </source>
</evidence>
<keyword evidence="6 12" id="KW-0378">Hydrolase</keyword>
<evidence type="ECO:0000256" key="11">
    <source>
        <dbReference type="ARBA" id="ARBA00049534"/>
    </source>
</evidence>
<evidence type="ECO:0000256" key="9">
    <source>
        <dbReference type="ARBA" id="ARBA00023239"/>
    </source>
</evidence>
<evidence type="ECO:0000313" key="15">
    <source>
        <dbReference type="EMBL" id="RLV58403.1"/>
    </source>
</evidence>
<comment type="catalytic activity">
    <reaction evidence="11 12">
        <text>L-glutamine + H2O = L-glutamate + NH4(+)</text>
        <dbReference type="Rhea" id="RHEA:15889"/>
        <dbReference type="ChEBI" id="CHEBI:15377"/>
        <dbReference type="ChEBI" id="CHEBI:28938"/>
        <dbReference type="ChEBI" id="CHEBI:29985"/>
        <dbReference type="ChEBI" id="CHEBI:58359"/>
        <dbReference type="EC" id="3.5.1.2"/>
    </reaction>
</comment>
<comment type="subcellular location">
    <subcellularLocation>
        <location evidence="1 12">Cytoplasm</location>
    </subcellularLocation>
</comment>
<dbReference type="InterPro" id="IPR017926">
    <property type="entry name" value="GATASE"/>
</dbReference>
<dbReference type="RefSeq" id="WP_121840273.1">
    <property type="nucleotide sequence ID" value="NZ_ML014823.1"/>
</dbReference>
<comment type="catalytic activity">
    <reaction evidence="10 12">
        <text>5-[(5-phospho-1-deoxy-D-ribulos-1-ylimino)methylamino]-1-(5-phospho-beta-D-ribosyl)imidazole-4-carboxamide + L-glutamine = D-erythro-1-(imidazol-4-yl)glycerol 3-phosphate + 5-amino-1-(5-phospho-beta-D-ribosyl)imidazole-4-carboxamide + L-glutamate + H(+)</text>
        <dbReference type="Rhea" id="RHEA:24793"/>
        <dbReference type="ChEBI" id="CHEBI:15378"/>
        <dbReference type="ChEBI" id="CHEBI:29985"/>
        <dbReference type="ChEBI" id="CHEBI:58278"/>
        <dbReference type="ChEBI" id="CHEBI:58359"/>
        <dbReference type="ChEBI" id="CHEBI:58475"/>
        <dbReference type="ChEBI" id="CHEBI:58525"/>
        <dbReference type="EC" id="4.3.2.10"/>
    </reaction>
</comment>
<dbReference type="CDD" id="cd01748">
    <property type="entry name" value="GATase1_IGP_Synthase"/>
    <property type="match status" value="1"/>
</dbReference>
<dbReference type="PIRSF" id="PIRSF000495">
    <property type="entry name" value="Amidotransf_hisH"/>
    <property type="match status" value="1"/>
</dbReference>
<dbReference type="InterPro" id="IPR029062">
    <property type="entry name" value="Class_I_gatase-like"/>
</dbReference>
<evidence type="ECO:0000256" key="10">
    <source>
        <dbReference type="ARBA" id="ARBA00047838"/>
    </source>
</evidence>
<comment type="subunit">
    <text evidence="3 12">Heterodimer of HisH and HisF.</text>
</comment>
<evidence type="ECO:0000256" key="2">
    <source>
        <dbReference type="ARBA" id="ARBA00005091"/>
    </source>
</evidence>
<name>A0A3L8PUZ6_9GAMM</name>
<protein>
    <recommendedName>
        <fullName evidence="12">Imidazole glycerol phosphate synthase subunit HisH</fullName>
        <ecNumber evidence="12">4.3.2.10</ecNumber>
    </recommendedName>
    <alternativeName>
        <fullName evidence="12">IGP synthase glutaminase subunit</fullName>
        <ecNumber evidence="12">3.5.1.2</ecNumber>
    </alternativeName>
    <alternativeName>
        <fullName evidence="12">IGP synthase subunit HisH</fullName>
    </alternativeName>
    <alternativeName>
        <fullName evidence="12">ImGP synthase subunit HisH</fullName>
        <shortName evidence="12">IGPS subunit HisH</shortName>
    </alternativeName>
</protein>
<dbReference type="Pfam" id="PF00117">
    <property type="entry name" value="GATase"/>
    <property type="match status" value="1"/>
</dbReference>
<evidence type="ECO:0000256" key="7">
    <source>
        <dbReference type="ARBA" id="ARBA00022962"/>
    </source>
</evidence>
<evidence type="ECO:0000256" key="12">
    <source>
        <dbReference type="HAMAP-Rule" id="MF_00278"/>
    </source>
</evidence>
<evidence type="ECO:0000313" key="16">
    <source>
        <dbReference type="Proteomes" id="UP000281474"/>
    </source>
</evidence>
<comment type="caution">
    <text evidence="15">The sequence shown here is derived from an EMBL/GenBank/DDBJ whole genome shotgun (WGS) entry which is preliminary data.</text>
</comment>
<proteinExistence type="inferred from homology"/>
<dbReference type="OrthoDB" id="9807137at2"/>
<dbReference type="GO" id="GO:0000107">
    <property type="term" value="F:imidazoleglycerol-phosphate synthase activity"/>
    <property type="evidence" value="ECO:0007669"/>
    <property type="project" value="UniProtKB-UniRule"/>
</dbReference>
<dbReference type="PANTHER" id="PTHR42701">
    <property type="entry name" value="IMIDAZOLE GLYCEROL PHOSPHATE SYNTHASE SUBUNIT HISH"/>
    <property type="match status" value="1"/>
</dbReference>
<feature type="active site" evidence="12 13">
    <location>
        <position position="188"/>
    </location>
</feature>
<keyword evidence="8 12" id="KW-0368">Histidine biosynthesis</keyword>
<feature type="active site" description="Nucleophile" evidence="12 13">
    <location>
        <position position="83"/>
    </location>
</feature>
<evidence type="ECO:0000256" key="13">
    <source>
        <dbReference type="PIRSR" id="PIRSR000495-1"/>
    </source>
</evidence>
<dbReference type="FunFam" id="3.40.50.880:FF:000009">
    <property type="entry name" value="Imidazole glycerol phosphate synthase subunit HisH"/>
    <property type="match status" value="1"/>
</dbReference>
<evidence type="ECO:0000256" key="1">
    <source>
        <dbReference type="ARBA" id="ARBA00004496"/>
    </source>
</evidence>
<keyword evidence="7 12" id="KW-0315">Glutamine amidotransferase</keyword>
<accession>A0A3L8PUZ6</accession>
<gene>
    <name evidence="12 15" type="primary">hisH</name>
    <name evidence="15" type="ORF">D5018_17460</name>
</gene>
<evidence type="ECO:0000256" key="5">
    <source>
        <dbReference type="ARBA" id="ARBA00022605"/>
    </source>
</evidence>
<feature type="active site" evidence="12 13">
    <location>
        <position position="186"/>
    </location>
</feature>
<dbReference type="UniPathway" id="UPA00031">
    <property type="reaction ID" value="UER00010"/>
</dbReference>
<dbReference type="GO" id="GO:0000105">
    <property type="term" value="P:L-histidine biosynthetic process"/>
    <property type="evidence" value="ECO:0007669"/>
    <property type="project" value="UniProtKB-UniRule"/>
</dbReference>
<dbReference type="EC" id="3.5.1.2" evidence="12"/>
<dbReference type="EC" id="4.3.2.10" evidence="12"/>
<reference evidence="15 16" key="1">
    <citation type="submission" date="2018-09" db="EMBL/GenBank/DDBJ databases">
        <title>Phylogeny of the Shewanellaceae, and recommendation for two new genera, Pseudoshewanella and Parashewanella.</title>
        <authorList>
            <person name="Wang G."/>
        </authorList>
    </citation>
    <scope>NUCLEOTIDE SEQUENCE [LARGE SCALE GENOMIC DNA]</scope>
    <source>
        <strain evidence="15 16">C51</strain>
    </source>
</reference>
<dbReference type="Proteomes" id="UP000281474">
    <property type="component" value="Unassembled WGS sequence"/>
</dbReference>
<dbReference type="AlphaFoldDB" id="A0A3L8PUZ6"/>
<sequence>MVEIGKNSIVIIDTGVCNLTSVYQAIRRLTDEVIASDDPKVITQAEKVVLPGVGAAQSGMQSITNKALIETIQQLTQPVLGICLGMQLLTQTSEESSNNSPVKGLGLIPTKIEHLETQGQPLPHMGWNQLSNMKHPIFDGIANNAFVYFVHSYGAPISDYTIASSDYGNKFSAAIAKDNFIGLQFHPEKSGKTGEAILNNFLNLRIEQ</sequence>
<dbReference type="NCBIfam" id="TIGR01855">
    <property type="entry name" value="IMP_synth_hisH"/>
    <property type="match status" value="1"/>
</dbReference>
<evidence type="ECO:0000256" key="6">
    <source>
        <dbReference type="ARBA" id="ARBA00022801"/>
    </source>
</evidence>
<comment type="pathway">
    <text evidence="2 12">Amino-acid biosynthesis; L-histidine biosynthesis; L-histidine from 5-phospho-alpha-D-ribose 1-diphosphate: step 5/9.</text>
</comment>